<dbReference type="Proteomes" id="UP000276437">
    <property type="component" value="Chromosome"/>
</dbReference>
<dbReference type="GO" id="GO:0030435">
    <property type="term" value="P:sporulation resulting in formation of a cellular spore"/>
    <property type="evidence" value="ECO:0007669"/>
    <property type="project" value="InterPro"/>
</dbReference>
<evidence type="ECO:0000313" key="2">
    <source>
        <dbReference type="Proteomes" id="UP000276437"/>
    </source>
</evidence>
<dbReference type="InterPro" id="IPR012504">
    <property type="entry name" value="Spore_YabP"/>
</dbReference>
<accession>A0A348AJK0</accession>
<protein>
    <submittedName>
        <fullName evidence="1">Spore protein YabP</fullName>
    </submittedName>
</protein>
<dbReference type="NCBIfam" id="TIGR02892">
    <property type="entry name" value="spore_yabP"/>
    <property type="match status" value="1"/>
</dbReference>
<proteinExistence type="predicted"/>
<dbReference type="Gene3D" id="2.60.40.2000">
    <property type="match status" value="1"/>
</dbReference>
<dbReference type="InterPro" id="IPR022476">
    <property type="entry name" value="Spore_YabP/YqfC"/>
</dbReference>
<dbReference type="RefSeq" id="WP_232035753.1">
    <property type="nucleotide sequence ID" value="NZ_AP018449.1"/>
</dbReference>
<organism evidence="1 2">
    <name type="scientific">Methylomusa anaerophila</name>
    <dbReference type="NCBI Taxonomy" id="1930071"/>
    <lineage>
        <taxon>Bacteria</taxon>
        <taxon>Bacillati</taxon>
        <taxon>Bacillota</taxon>
        <taxon>Negativicutes</taxon>
        <taxon>Selenomonadales</taxon>
        <taxon>Sporomusaceae</taxon>
        <taxon>Methylomusa</taxon>
    </lineage>
</organism>
<dbReference type="EMBL" id="AP018449">
    <property type="protein sequence ID" value="BBB91248.1"/>
    <property type="molecule type" value="Genomic_DNA"/>
</dbReference>
<dbReference type="Pfam" id="PF07873">
    <property type="entry name" value="YabP"/>
    <property type="match status" value="1"/>
</dbReference>
<evidence type="ECO:0000313" key="1">
    <source>
        <dbReference type="EMBL" id="BBB91248.1"/>
    </source>
</evidence>
<keyword evidence="2" id="KW-1185">Reference proteome</keyword>
<dbReference type="AlphaFoldDB" id="A0A348AJK0"/>
<name>A0A348AJK0_9FIRM</name>
<dbReference type="InterPro" id="IPR038705">
    <property type="entry name" value="YabP_sf"/>
</dbReference>
<gene>
    <name evidence="1" type="primary">yabP</name>
    <name evidence="1" type="ORF">MAMMFC1_01919</name>
</gene>
<dbReference type="PIRSF" id="PIRSF011576">
    <property type="entry name" value="YabP"/>
    <property type="match status" value="1"/>
</dbReference>
<dbReference type="KEGG" id="mana:MAMMFC1_01919"/>
<reference evidence="1 2" key="1">
    <citation type="journal article" date="2018" name="Int. J. Syst. Evol. Microbiol.">
        <title>Methylomusa anaerophila gen. nov., sp. nov., an anaerobic methanol-utilizing bacterium isolated from a microbial fuel cell.</title>
        <authorList>
            <person name="Amano N."/>
            <person name="Yamamuro A."/>
            <person name="Miyahara M."/>
            <person name="Kouzuma A."/>
            <person name="Abe T."/>
            <person name="Watanabe K."/>
        </authorList>
    </citation>
    <scope>NUCLEOTIDE SEQUENCE [LARGE SCALE GENOMIC DNA]</scope>
    <source>
        <strain evidence="1 2">MMFC1</strain>
    </source>
</reference>
<sequence>MTNMTVDNKTPKWRHQITMVDREELTIDGVVNLGSYDEKEIVMETEQGMLTIRGDSLNIKQLNLEQGCIIVDGTVKGLSYEDEIRPKKGLLDRFLK</sequence>